<keyword evidence="1" id="KW-0808">Transferase</keyword>
<comment type="caution">
    <text evidence="1">The sequence shown here is derived from an EMBL/GenBank/DDBJ whole genome shotgun (WGS) entry which is preliminary data.</text>
</comment>
<gene>
    <name evidence="1" type="ORF">STAS_32076</name>
</gene>
<evidence type="ECO:0000313" key="1">
    <source>
        <dbReference type="EMBL" id="GER54481.1"/>
    </source>
</evidence>
<proteinExistence type="predicted"/>
<evidence type="ECO:0000313" key="2">
    <source>
        <dbReference type="Proteomes" id="UP000325081"/>
    </source>
</evidence>
<dbReference type="GO" id="GO:0003964">
    <property type="term" value="F:RNA-directed DNA polymerase activity"/>
    <property type="evidence" value="ECO:0007669"/>
    <property type="project" value="UniProtKB-KW"/>
</dbReference>
<dbReference type="OrthoDB" id="913541at2759"/>
<dbReference type="EMBL" id="BKCP01011181">
    <property type="protein sequence ID" value="GER54481.1"/>
    <property type="molecule type" value="Genomic_DNA"/>
</dbReference>
<name>A0A5A7RDM3_STRAF</name>
<keyword evidence="1" id="KW-0695">RNA-directed DNA polymerase</keyword>
<keyword evidence="1" id="KW-0548">Nucleotidyltransferase</keyword>
<protein>
    <submittedName>
        <fullName evidence="1">Reverse transcriptase</fullName>
    </submittedName>
</protein>
<organism evidence="1 2">
    <name type="scientific">Striga asiatica</name>
    <name type="common">Asiatic witchweed</name>
    <name type="synonym">Buchnera asiatica</name>
    <dbReference type="NCBI Taxonomy" id="4170"/>
    <lineage>
        <taxon>Eukaryota</taxon>
        <taxon>Viridiplantae</taxon>
        <taxon>Streptophyta</taxon>
        <taxon>Embryophyta</taxon>
        <taxon>Tracheophyta</taxon>
        <taxon>Spermatophyta</taxon>
        <taxon>Magnoliopsida</taxon>
        <taxon>eudicotyledons</taxon>
        <taxon>Gunneridae</taxon>
        <taxon>Pentapetalae</taxon>
        <taxon>asterids</taxon>
        <taxon>lamiids</taxon>
        <taxon>Lamiales</taxon>
        <taxon>Orobanchaceae</taxon>
        <taxon>Buchnereae</taxon>
        <taxon>Striga</taxon>
    </lineage>
</organism>
<sequence length="153" mass="17235">MGYSQRMRFATRRLVVDGVVFCSRDVFEGWIAVVTRSFTVYGVGLAAAGSHQNKRRKKNAISRVVDNTNRTAVSQEQNETCFFYQSLFTYEGSRGEEEILHLISPVISEEVNSRLIATVDEAEIKATLFSMNPNKAPGEDGMTLLFFQHLAPY</sequence>
<dbReference type="AlphaFoldDB" id="A0A5A7RDM3"/>
<accession>A0A5A7RDM3</accession>
<dbReference type="Proteomes" id="UP000325081">
    <property type="component" value="Unassembled WGS sequence"/>
</dbReference>
<reference evidence="2" key="1">
    <citation type="journal article" date="2019" name="Curr. Biol.">
        <title>Genome Sequence of Striga asiatica Provides Insight into the Evolution of Plant Parasitism.</title>
        <authorList>
            <person name="Yoshida S."/>
            <person name="Kim S."/>
            <person name="Wafula E.K."/>
            <person name="Tanskanen J."/>
            <person name="Kim Y.M."/>
            <person name="Honaas L."/>
            <person name="Yang Z."/>
            <person name="Spallek T."/>
            <person name="Conn C.E."/>
            <person name="Ichihashi Y."/>
            <person name="Cheong K."/>
            <person name="Cui S."/>
            <person name="Der J.P."/>
            <person name="Gundlach H."/>
            <person name="Jiao Y."/>
            <person name="Hori C."/>
            <person name="Ishida J.K."/>
            <person name="Kasahara H."/>
            <person name="Kiba T."/>
            <person name="Kim M.S."/>
            <person name="Koo N."/>
            <person name="Laohavisit A."/>
            <person name="Lee Y.H."/>
            <person name="Lumba S."/>
            <person name="McCourt P."/>
            <person name="Mortimer J.C."/>
            <person name="Mutuku J.M."/>
            <person name="Nomura T."/>
            <person name="Sasaki-Sekimoto Y."/>
            <person name="Seto Y."/>
            <person name="Wang Y."/>
            <person name="Wakatake T."/>
            <person name="Sakakibara H."/>
            <person name="Demura T."/>
            <person name="Yamaguchi S."/>
            <person name="Yoneyama K."/>
            <person name="Manabe R.I."/>
            <person name="Nelson D.C."/>
            <person name="Schulman A.H."/>
            <person name="Timko M.P."/>
            <person name="dePamphilis C.W."/>
            <person name="Choi D."/>
            <person name="Shirasu K."/>
        </authorList>
    </citation>
    <scope>NUCLEOTIDE SEQUENCE [LARGE SCALE GENOMIC DNA]</scope>
    <source>
        <strain evidence="2">cv. UVA1</strain>
    </source>
</reference>
<keyword evidence="2" id="KW-1185">Reference proteome</keyword>